<name>A0A0E9VF23_ANGAN</name>
<proteinExistence type="predicted"/>
<organism evidence="1">
    <name type="scientific">Anguilla anguilla</name>
    <name type="common">European freshwater eel</name>
    <name type="synonym">Muraena anguilla</name>
    <dbReference type="NCBI Taxonomy" id="7936"/>
    <lineage>
        <taxon>Eukaryota</taxon>
        <taxon>Metazoa</taxon>
        <taxon>Chordata</taxon>
        <taxon>Craniata</taxon>
        <taxon>Vertebrata</taxon>
        <taxon>Euteleostomi</taxon>
        <taxon>Actinopterygii</taxon>
        <taxon>Neopterygii</taxon>
        <taxon>Teleostei</taxon>
        <taxon>Anguilliformes</taxon>
        <taxon>Anguillidae</taxon>
        <taxon>Anguilla</taxon>
    </lineage>
</organism>
<dbReference type="AlphaFoldDB" id="A0A0E9VF23"/>
<dbReference type="EMBL" id="GBXM01032517">
    <property type="protein sequence ID" value="JAH76060.1"/>
    <property type="molecule type" value="Transcribed_RNA"/>
</dbReference>
<protein>
    <submittedName>
        <fullName evidence="1">Uncharacterized protein</fullName>
    </submittedName>
</protein>
<evidence type="ECO:0000313" key="1">
    <source>
        <dbReference type="EMBL" id="JAH76060.1"/>
    </source>
</evidence>
<sequence length="47" mass="5511">MYRCSNTNEAWLLTSNFFFLKEKPQELRVLGKGIYSSNGLEDLKKIK</sequence>
<accession>A0A0E9VF23</accession>
<reference evidence="1" key="1">
    <citation type="submission" date="2014-11" db="EMBL/GenBank/DDBJ databases">
        <authorList>
            <person name="Amaro Gonzalez C."/>
        </authorList>
    </citation>
    <scope>NUCLEOTIDE SEQUENCE</scope>
</reference>
<reference evidence="1" key="2">
    <citation type="journal article" date="2015" name="Fish Shellfish Immunol.">
        <title>Early steps in the European eel (Anguilla anguilla)-Vibrio vulnificus interaction in the gills: Role of the RtxA13 toxin.</title>
        <authorList>
            <person name="Callol A."/>
            <person name="Pajuelo D."/>
            <person name="Ebbesson L."/>
            <person name="Teles M."/>
            <person name="MacKenzie S."/>
            <person name="Amaro C."/>
        </authorList>
    </citation>
    <scope>NUCLEOTIDE SEQUENCE</scope>
</reference>